<keyword evidence="4 9" id="KW-0547">Nucleotide-binding</keyword>
<evidence type="ECO:0000256" key="8">
    <source>
        <dbReference type="RuleBase" id="RU003733"/>
    </source>
</evidence>
<evidence type="ECO:0000256" key="2">
    <source>
        <dbReference type="ARBA" id="ARBA00022629"/>
    </source>
</evidence>
<sequence>MELLLGIDIGTTNVKAVLATPEGQVIAQASVSYPLAHPRPGWAEQDPADWWQGAVQVVRTLVARADVRPEQIQGIGVSGQGCAVTLLDGRGRVVRPAIIWMDSRAEPQCDVLRARCADVILQRNGKQPSPYNADPSLMWLRDHEPESLAAAQVSLTTTGYMNFRLTGRPVENLSDASILFAFDLATESWSEELIHCFGLPRHLYPQLVRCQEVIGPLTQQAAADLGLRPGIPVVGGGEDTSSAGLAIGVVSPGQALLSLGTAGTLYTVQDEPVVDRHLIAFLHVLEGQILLGGSMTAVGASLAWCRRWIGEELDYQALVTLAAQSRPGAGGLLYLPYLSGELQPINDGYARGLFFGLNMGTDRSDLVRAVLEGTAFAIRHNLQVTLDAGVAVHEIRAVGGPTRSRLWCQIIADVTGQPVSVLAEGAGAPLGNALLAAAGIGLIADAGATARRAARVQELFAPDPEAHALYDRLFPIYRSLYPALKEQFAALVRAAQA</sequence>
<dbReference type="NCBIfam" id="TIGR01312">
    <property type="entry name" value="XylB"/>
    <property type="match status" value="1"/>
</dbReference>
<evidence type="ECO:0000256" key="5">
    <source>
        <dbReference type="ARBA" id="ARBA00022777"/>
    </source>
</evidence>
<dbReference type="GO" id="GO:0005997">
    <property type="term" value="P:xylulose metabolic process"/>
    <property type="evidence" value="ECO:0007669"/>
    <property type="project" value="InterPro"/>
</dbReference>
<dbReference type="InterPro" id="IPR000577">
    <property type="entry name" value="Carb_kinase_FGGY"/>
</dbReference>
<evidence type="ECO:0000259" key="11">
    <source>
        <dbReference type="Pfam" id="PF02782"/>
    </source>
</evidence>
<dbReference type="AlphaFoldDB" id="A0A540VK68"/>
<feature type="domain" description="Carbohydrate kinase FGGY C-terminal" evidence="11">
    <location>
        <begin position="256"/>
        <end position="438"/>
    </location>
</feature>
<name>A0A540VK68_9CHLR</name>
<dbReference type="InterPro" id="IPR018485">
    <property type="entry name" value="FGGY_C"/>
</dbReference>
<dbReference type="PIRSF" id="PIRSF000538">
    <property type="entry name" value="GlpK"/>
    <property type="match status" value="1"/>
</dbReference>
<reference evidence="12 13" key="1">
    <citation type="submission" date="2019-06" db="EMBL/GenBank/DDBJ databases">
        <title>Genome sequence of Litorilinea aerophila BAA-2444.</title>
        <authorList>
            <person name="Maclea K.S."/>
            <person name="Maurais E.G."/>
            <person name="Iannazzi L.C."/>
        </authorList>
    </citation>
    <scope>NUCLEOTIDE SEQUENCE [LARGE SCALE GENOMIC DNA]</scope>
    <source>
        <strain evidence="12 13">ATCC BAA-2444</strain>
    </source>
</reference>
<feature type="domain" description="Carbohydrate kinase FGGY N-terminal" evidence="10">
    <location>
        <begin position="4"/>
        <end position="244"/>
    </location>
</feature>
<dbReference type="PANTHER" id="PTHR43095">
    <property type="entry name" value="SUGAR KINASE"/>
    <property type="match status" value="1"/>
</dbReference>
<evidence type="ECO:0000259" key="10">
    <source>
        <dbReference type="Pfam" id="PF00370"/>
    </source>
</evidence>
<evidence type="ECO:0000256" key="1">
    <source>
        <dbReference type="ARBA" id="ARBA00009156"/>
    </source>
</evidence>
<comment type="catalytic activity">
    <reaction evidence="9">
        <text>D-xylulose + ATP = D-xylulose 5-phosphate + ADP + H(+)</text>
        <dbReference type="Rhea" id="RHEA:10964"/>
        <dbReference type="ChEBI" id="CHEBI:15378"/>
        <dbReference type="ChEBI" id="CHEBI:17140"/>
        <dbReference type="ChEBI" id="CHEBI:30616"/>
        <dbReference type="ChEBI" id="CHEBI:57737"/>
        <dbReference type="ChEBI" id="CHEBI:456216"/>
        <dbReference type="EC" id="2.7.1.17"/>
    </reaction>
</comment>
<dbReference type="Pfam" id="PF00370">
    <property type="entry name" value="FGGY_N"/>
    <property type="match status" value="1"/>
</dbReference>
<dbReference type="EC" id="2.7.1.17" evidence="9"/>
<evidence type="ECO:0000256" key="7">
    <source>
        <dbReference type="ARBA" id="ARBA00023277"/>
    </source>
</evidence>
<keyword evidence="7 9" id="KW-0119">Carbohydrate metabolism</keyword>
<keyword evidence="6 9" id="KW-0067">ATP-binding</keyword>
<protein>
    <recommendedName>
        <fullName evidence="9">Xylulose kinase</fullName>
        <shortName evidence="9">Xylulokinase</shortName>
        <ecNumber evidence="9">2.7.1.17</ecNumber>
    </recommendedName>
</protein>
<dbReference type="InterPro" id="IPR050406">
    <property type="entry name" value="FGGY_Carb_Kinase"/>
</dbReference>
<dbReference type="RefSeq" id="WP_141608737.1">
    <property type="nucleotide sequence ID" value="NZ_VIGC02000004.1"/>
</dbReference>
<comment type="similarity">
    <text evidence="1 8">Belongs to the FGGY kinase family.</text>
</comment>
<evidence type="ECO:0000256" key="4">
    <source>
        <dbReference type="ARBA" id="ARBA00022741"/>
    </source>
</evidence>
<dbReference type="GO" id="GO:0005524">
    <property type="term" value="F:ATP binding"/>
    <property type="evidence" value="ECO:0007669"/>
    <property type="project" value="UniProtKB-KW"/>
</dbReference>
<keyword evidence="3 8" id="KW-0808">Transferase</keyword>
<dbReference type="GO" id="GO:0004856">
    <property type="term" value="F:D-xylulokinase activity"/>
    <property type="evidence" value="ECO:0007669"/>
    <property type="project" value="UniProtKB-EC"/>
</dbReference>
<dbReference type="InterPro" id="IPR006000">
    <property type="entry name" value="Xylulokinase"/>
</dbReference>
<dbReference type="CDD" id="cd07808">
    <property type="entry name" value="ASKHA_NBD_FGGY_EcXK-like"/>
    <property type="match status" value="1"/>
</dbReference>
<dbReference type="InterPro" id="IPR018484">
    <property type="entry name" value="FGGY_N"/>
</dbReference>
<accession>A0A540VK68</accession>
<dbReference type="OrthoDB" id="9805576at2"/>
<dbReference type="InParanoid" id="A0A540VK68"/>
<evidence type="ECO:0000313" key="12">
    <source>
        <dbReference type="EMBL" id="TQE97141.1"/>
    </source>
</evidence>
<evidence type="ECO:0000313" key="13">
    <source>
        <dbReference type="Proteomes" id="UP000317371"/>
    </source>
</evidence>
<dbReference type="SUPFAM" id="SSF53067">
    <property type="entry name" value="Actin-like ATPase domain"/>
    <property type="match status" value="2"/>
</dbReference>
<dbReference type="GO" id="GO:0042732">
    <property type="term" value="P:D-xylose metabolic process"/>
    <property type="evidence" value="ECO:0007669"/>
    <property type="project" value="UniProtKB-KW"/>
</dbReference>
<evidence type="ECO:0000256" key="3">
    <source>
        <dbReference type="ARBA" id="ARBA00022679"/>
    </source>
</evidence>
<keyword evidence="13" id="KW-1185">Reference proteome</keyword>
<keyword evidence="2 9" id="KW-0859">Xylose metabolism</keyword>
<gene>
    <name evidence="9 12" type="primary">xylB</name>
    <name evidence="12" type="ORF">FKZ61_03710</name>
</gene>
<dbReference type="Gene3D" id="3.30.420.40">
    <property type="match status" value="2"/>
</dbReference>
<dbReference type="PROSITE" id="PS00445">
    <property type="entry name" value="FGGY_KINASES_2"/>
    <property type="match status" value="1"/>
</dbReference>
<organism evidence="12 13">
    <name type="scientific">Litorilinea aerophila</name>
    <dbReference type="NCBI Taxonomy" id="1204385"/>
    <lineage>
        <taxon>Bacteria</taxon>
        <taxon>Bacillati</taxon>
        <taxon>Chloroflexota</taxon>
        <taxon>Caldilineae</taxon>
        <taxon>Caldilineales</taxon>
        <taxon>Caldilineaceae</taxon>
        <taxon>Litorilinea</taxon>
    </lineage>
</organism>
<dbReference type="EMBL" id="VIGC01000004">
    <property type="protein sequence ID" value="TQE97141.1"/>
    <property type="molecule type" value="Genomic_DNA"/>
</dbReference>
<comment type="caution">
    <text evidence="12">The sequence shown here is derived from an EMBL/GenBank/DDBJ whole genome shotgun (WGS) entry which is preliminary data.</text>
</comment>
<dbReference type="Pfam" id="PF02782">
    <property type="entry name" value="FGGY_C"/>
    <property type="match status" value="1"/>
</dbReference>
<proteinExistence type="inferred from homology"/>
<dbReference type="Proteomes" id="UP000317371">
    <property type="component" value="Unassembled WGS sequence"/>
</dbReference>
<keyword evidence="5 8" id="KW-0418">Kinase</keyword>
<dbReference type="InterPro" id="IPR018483">
    <property type="entry name" value="Carb_kinase_FGGY_CS"/>
</dbReference>
<evidence type="ECO:0000256" key="9">
    <source>
        <dbReference type="RuleBase" id="RU364073"/>
    </source>
</evidence>
<dbReference type="InterPro" id="IPR043129">
    <property type="entry name" value="ATPase_NBD"/>
</dbReference>
<dbReference type="PANTHER" id="PTHR43095:SF5">
    <property type="entry name" value="XYLULOSE KINASE"/>
    <property type="match status" value="1"/>
</dbReference>
<evidence type="ECO:0000256" key="6">
    <source>
        <dbReference type="ARBA" id="ARBA00022840"/>
    </source>
</evidence>